<feature type="transmembrane region" description="Helical" evidence="8">
    <location>
        <begin position="63"/>
        <end position="83"/>
    </location>
</feature>
<protein>
    <submittedName>
        <fullName evidence="9">Purine permease</fullName>
    </submittedName>
</protein>
<dbReference type="GO" id="GO:0005886">
    <property type="term" value="C:plasma membrane"/>
    <property type="evidence" value="ECO:0007669"/>
    <property type="project" value="UniProtKB-SubCell"/>
</dbReference>
<proteinExistence type="inferred from homology"/>
<evidence type="ECO:0000313" key="10">
    <source>
        <dbReference type="Proteomes" id="UP000482209"/>
    </source>
</evidence>
<dbReference type="NCBIfam" id="NF037981">
    <property type="entry name" value="NCS2_1"/>
    <property type="match status" value="1"/>
</dbReference>
<accession>A0A6L5XYX5</accession>
<keyword evidence="6 8" id="KW-1133">Transmembrane helix</keyword>
<name>A0A6L5XYX5_9FIRM</name>
<dbReference type="InterPro" id="IPR006042">
    <property type="entry name" value="Xan_ur_permease"/>
</dbReference>
<keyword evidence="5 8" id="KW-0812">Transmembrane</keyword>
<evidence type="ECO:0000256" key="3">
    <source>
        <dbReference type="ARBA" id="ARBA00022448"/>
    </source>
</evidence>
<feature type="transmembrane region" description="Helical" evidence="8">
    <location>
        <begin position="388"/>
        <end position="406"/>
    </location>
</feature>
<dbReference type="Pfam" id="PF00860">
    <property type="entry name" value="Xan_ur_permease"/>
    <property type="match status" value="1"/>
</dbReference>
<keyword evidence="3" id="KW-0813">Transport</keyword>
<feature type="transmembrane region" description="Helical" evidence="8">
    <location>
        <begin position="31"/>
        <end position="51"/>
    </location>
</feature>
<feature type="transmembrane region" description="Helical" evidence="8">
    <location>
        <begin position="412"/>
        <end position="436"/>
    </location>
</feature>
<reference evidence="9 10" key="1">
    <citation type="submission" date="2019-08" db="EMBL/GenBank/DDBJ databases">
        <title>In-depth cultivation of the pig gut microbiome towards novel bacterial diversity and tailored functional studies.</title>
        <authorList>
            <person name="Wylensek D."/>
            <person name="Hitch T.C.A."/>
            <person name="Clavel T."/>
        </authorList>
    </citation>
    <scope>NUCLEOTIDE SEQUENCE [LARGE SCALE GENOMIC DNA]</scope>
    <source>
        <strain evidence="9 10">WCA-693-APC-MOT-I</strain>
    </source>
</reference>
<dbReference type="RefSeq" id="WP_154519372.1">
    <property type="nucleotide sequence ID" value="NZ_VUMT01000011.1"/>
</dbReference>
<feature type="transmembrane region" description="Helical" evidence="8">
    <location>
        <begin position="144"/>
        <end position="165"/>
    </location>
</feature>
<feature type="transmembrane region" description="Helical" evidence="8">
    <location>
        <begin position="177"/>
        <end position="196"/>
    </location>
</feature>
<dbReference type="Proteomes" id="UP000482209">
    <property type="component" value="Unassembled WGS sequence"/>
</dbReference>
<dbReference type="AlphaFoldDB" id="A0A6L5XYX5"/>
<evidence type="ECO:0000256" key="7">
    <source>
        <dbReference type="ARBA" id="ARBA00023136"/>
    </source>
</evidence>
<dbReference type="NCBIfam" id="TIGR00801">
    <property type="entry name" value="ncs2"/>
    <property type="match status" value="1"/>
</dbReference>
<feature type="transmembrane region" description="Helical" evidence="8">
    <location>
        <begin position="323"/>
        <end position="343"/>
    </location>
</feature>
<feature type="transmembrane region" description="Helical" evidence="8">
    <location>
        <begin position="203"/>
        <end position="223"/>
    </location>
</feature>
<sequence>MGSKKENYASVFELNGVPKFSQALPLALQHVVAMIVGCVTPAIIIAGVAAGKGDITANDTVHLVQAALLVAAISTIIQICPIAKRIGSGLPMVMGVSFAYLATMQSIAADFNLATIFGAQIVGGCVAIVAGIFVKWIRPLFPPLVTGTVVFTIGLSLYPVAINYMAGGKGSPEYGSVKNWVLALITLAVVTALNYFGKGFFKLASILIGICVGYVIALCMGMINFDSVVSASWFQFPQPMHFGIHFEASTIIAMSILFAINSIQAIGDFSALTTGGLDRQPTDKELSGGITAYGITNIIGAFFGGLPTATFSQNVGIVATTKVVNRCVIGLAACILLVASFVPKFSSVLTTIPQSVLGGATVSVFASITMTGIKLICQQELNYRNTSIIGLAVALGMGLTLVPESMALFPAWVSTIFCKSPVVPAAIIAVLLNTIIPKELGETAKQKE</sequence>
<gene>
    <name evidence="9" type="ORF">FYJ58_08440</name>
</gene>
<feature type="transmembrane region" description="Helical" evidence="8">
    <location>
        <begin position="355"/>
        <end position="376"/>
    </location>
</feature>
<dbReference type="GO" id="GO:0042907">
    <property type="term" value="F:xanthine transmembrane transporter activity"/>
    <property type="evidence" value="ECO:0007669"/>
    <property type="project" value="TreeGrafter"/>
</dbReference>
<evidence type="ECO:0000256" key="4">
    <source>
        <dbReference type="ARBA" id="ARBA00022475"/>
    </source>
</evidence>
<comment type="subcellular location">
    <subcellularLocation>
        <location evidence="1">Cell membrane</location>
        <topology evidence="1">Multi-pass membrane protein</topology>
    </subcellularLocation>
</comment>
<dbReference type="EMBL" id="VUMT01000011">
    <property type="protein sequence ID" value="MSS63904.1"/>
    <property type="molecule type" value="Genomic_DNA"/>
</dbReference>
<feature type="transmembrane region" description="Helical" evidence="8">
    <location>
        <begin position="114"/>
        <end position="137"/>
    </location>
</feature>
<organism evidence="9 10">
    <name type="scientific">Velocimicrobium porci</name>
    <dbReference type="NCBI Taxonomy" id="2606634"/>
    <lineage>
        <taxon>Bacteria</taxon>
        <taxon>Bacillati</taxon>
        <taxon>Bacillota</taxon>
        <taxon>Clostridia</taxon>
        <taxon>Lachnospirales</taxon>
        <taxon>Lachnospiraceae</taxon>
        <taxon>Velocimicrobium</taxon>
    </lineage>
</organism>
<dbReference type="PANTHER" id="PTHR42810">
    <property type="entry name" value="PURINE PERMEASE C1399.01C-RELATED"/>
    <property type="match status" value="1"/>
</dbReference>
<evidence type="ECO:0000256" key="2">
    <source>
        <dbReference type="ARBA" id="ARBA00008821"/>
    </source>
</evidence>
<evidence type="ECO:0000256" key="6">
    <source>
        <dbReference type="ARBA" id="ARBA00022989"/>
    </source>
</evidence>
<keyword evidence="4" id="KW-1003">Cell membrane</keyword>
<keyword evidence="10" id="KW-1185">Reference proteome</keyword>
<keyword evidence="7 8" id="KW-0472">Membrane</keyword>
<dbReference type="InterPro" id="IPR006043">
    <property type="entry name" value="NCS2"/>
</dbReference>
<comment type="caution">
    <text evidence="9">The sequence shown here is derived from an EMBL/GenBank/DDBJ whole genome shotgun (WGS) entry which is preliminary data.</text>
</comment>
<evidence type="ECO:0000256" key="8">
    <source>
        <dbReference type="SAM" id="Phobius"/>
    </source>
</evidence>
<dbReference type="PROSITE" id="PS01116">
    <property type="entry name" value="XANTH_URACIL_PERMASE"/>
    <property type="match status" value="1"/>
</dbReference>
<evidence type="ECO:0000256" key="5">
    <source>
        <dbReference type="ARBA" id="ARBA00022692"/>
    </source>
</evidence>
<evidence type="ECO:0000256" key="1">
    <source>
        <dbReference type="ARBA" id="ARBA00004651"/>
    </source>
</evidence>
<comment type="similarity">
    <text evidence="2">Belongs to the nucleobase:cation symporter-2 (NCS2) (TC 2.A.40) family.</text>
</comment>
<dbReference type="PANTHER" id="PTHR42810:SF4">
    <property type="entry name" value="URIC ACID TRANSPORTER UACT"/>
    <property type="match status" value="1"/>
</dbReference>
<evidence type="ECO:0000313" key="9">
    <source>
        <dbReference type="EMBL" id="MSS63904.1"/>
    </source>
</evidence>